<dbReference type="Gene3D" id="3.90.550.10">
    <property type="entry name" value="Spore Coat Polysaccharide Biosynthesis Protein SpsA, Chain A"/>
    <property type="match status" value="1"/>
</dbReference>
<dbReference type="CDD" id="cd06422">
    <property type="entry name" value="NTP_transferase_like_1"/>
    <property type="match status" value="1"/>
</dbReference>
<reference evidence="4 5" key="1">
    <citation type="journal article" date="2011" name="BMC Genomics">
        <title>Genomic insights into an obligate epibiotic bacterial predator: Micavibrio aeruginosavorus ARL-13.</title>
        <authorList>
            <person name="Wang Z."/>
            <person name="Kadouri D."/>
            <person name="Wu M."/>
        </authorList>
    </citation>
    <scope>NUCLEOTIDE SEQUENCE [LARGE SCALE GENOMIC DNA]</scope>
    <source>
        <strain evidence="4 5">ARL-13</strain>
    </source>
</reference>
<proteinExistence type="predicted"/>
<dbReference type="InterPro" id="IPR029044">
    <property type="entry name" value="Nucleotide-diphossugar_trans"/>
</dbReference>
<dbReference type="AlphaFoldDB" id="G2KMT3"/>
<accession>G2KMT3</accession>
<evidence type="ECO:0000256" key="1">
    <source>
        <dbReference type="ARBA" id="ARBA00022679"/>
    </source>
</evidence>
<dbReference type="KEGG" id="mai:MICA_123"/>
<dbReference type="OrthoDB" id="9788272at2"/>
<dbReference type="PANTHER" id="PTHR43584:SF8">
    <property type="entry name" value="N-ACETYLMURAMATE ALPHA-1-PHOSPHATE URIDYLYLTRANSFERASE"/>
    <property type="match status" value="1"/>
</dbReference>
<keyword evidence="1 4" id="KW-0808">Transferase</keyword>
<organism evidence="4 5">
    <name type="scientific">Micavibrio aeruginosavorus (strain ARL-13)</name>
    <dbReference type="NCBI Taxonomy" id="856793"/>
    <lineage>
        <taxon>Bacteria</taxon>
        <taxon>Pseudomonadati</taxon>
        <taxon>Bdellovibrionota</taxon>
        <taxon>Bdellovibrionia</taxon>
        <taxon>Bdellovibrionales</taxon>
        <taxon>Pseudobdellovibrionaceae</taxon>
        <taxon>Micavibrio</taxon>
    </lineage>
</organism>
<keyword evidence="5" id="KW-1185">Reference proteome</keyword>
<dbReference type="InterPro" id="IPR005835">
    <property type="entry name" value="NTP_transferase_dom"/>
</dbReference>
<dbReference type="SUPFAM" id="SSF53448">
    <property type="entry name" value="Nucleotide-diphospho-sugar transferases"/>
    <property type="match status" value="1"/>
</dbReference>
<feature type="domain" description="Nucleotidyl transferase" evidence="3">
    <location>
        <begin position="9"/>
        <end position="128"/>
    </location>
</feature>
<dbReference type="Proteomes" id="UP000009286">
    <property type="component" value="Chromosome"/>
</dbReference>
<protein>
    <submittedName>
        <fullName evidence="4">Nucleotidyl transferase family protein</fullName>
    </submittedName>
</protein>
<evidence type="ECO:0000313" key="5">
    <source>
        <dbReference type="Proteomes" id="UP000009286"/>
    </source>
</evidence>
<dbReference type="HOGENOM" id="CLU_029499_2_1_5"/>
<dbReference type="RefSeq" id="WP_014101693.1">
    <property type="nucleotide sequence ID" value="NC_016026.1"/>
</dbReference>
<dbReference type="InterPro" id="IPR050065">
    <property type="entry name" value="GlmU-like"/>
</dbReference>
<gene>
    <name evidence="4" type="ordered locus">MICA_123</name>
</gene>
<keyword evidence="2" id="KW-0548">Nucleotidyltransferase</keyword>
<name>G2KMT3_MICAA</name>
<dbReference type="eggNOG" id="COG1208">
    <property type="taxonomic scope" value="Bacteria"/>
</dbReference>
<dbReference type="STRING" id="856793.MICA_123"/>
<evidence type="ECO:0000259" key="3">
    <source>
        <dbReference type="Pfam" id="PF00483"/>
    </source>
</evidence>
<evidence type="ECO:0000256" key="2">
    <source>
        <dbReference type="ARBA" id="ARBA00022695"/>
    </source>
</evidence>
<dbReference type="PANTHER" id="PTHR43584">
    <property type="entry name" value="NUCLEOTIDYL TRANSFERASE"/>
    <property type="match status" value="1"/>
</dbReference>
<dbReference type="EMBL" id="CP002382">
    <property type="protein sequence ID" value="AEP08470.1"/>
    <property type="molecule type" value="Genomic_DNA"/>
</dbReference>
<dbReference type="GO" id="GO:0016779">
    <property type="term" value="F:nucleotidyltransferase activity"/>
    <property type="evidence" value="ECO:0007669"/>
    <property type="project" value="UniProtKB-KW"/>
</dbReference>
<evidence type="ECO:0000313" key="4">
    <source>
        <dbReference type="EMBL" id="AEP08470.1"/>
    </source>
</evidence>
<sequence>MSTPHIDRAFILAAGMGKRLRPHTDTMPKPMVPVAGKAMIDHTLDRLVAYGVHDVTVNLHYRATQLEQHLGQRHAPRLTFSFEQTLLDTGGGMNKALYTMGNQPFFAFSGDTLWEDGVSGDALTRMASMWDDSKMDLLLLLQPVSAMTLTGGVGDYDILPNGQIIRSTTQTGTHMWTSVRIVHPRLFENAPNGPFSFLQLMDKAQANGRLFGLEHDGAWHHISTPADLASVEAHLAATGGSISPSNPVYPPAKPTA</sequence>
<dbReference type="Pfam" id="PF00483">
    <property type="entry name" value="NTP_transferase"/>
    <property type="match status" value="1"/>
</dbReference>